<feature type="binding site" evidence="1">
    <location>
        <position position="70"/>
    </location>
    <ligand>
        <name>Mg(2+)</name>
        <dbReference type="ChEBI" id="CHEBI:18420"/>
        <label>3</label>
    </ligand>
</feature>
<comment type="miscellaneous">
    <text evidence="1">Reaction mechanism of ThiL seems to utilize a direct, inline transfer of the gamma-phosphate of ATP to TMP rather than a phosphorylated enzyme intermediate.</text>
</comment>
<feature type="binding site" evidence="1">
    <location>
        <position position="70"/>
    </location>
    <ligand>
        <name>Mg(2+)</name>
        <dbReference type="ChEBI" id="CHEBI:18420"/>
        <label>4</label>
    </ligand>
</feature>
<name>A0A075GLN1_9ARCH</name>
<feature type="binding site" evidence="1">
    <location>
        <position position="49"/>
    </location>
    <ligand>
        <name>substrate</name>
    </ligand>
</feature>
<evidence type="ECO:0000313" key="4">
    <source>
        <dbReference type="EMBL" id="AIF04814.1"/>
    </source>
</evidence>
<dbReference type="NCBIfam" id="TIGR01379">
    <property type="entry name" value="thiL"/>
    <property type="match status" value="1"/>
</dbReference>
<dbReference type="Gene3D" id="3.90.650.10">
    <property type="entry name" value="PurM-like C-terminal domain"/>
    <property type="match status" value="1"/>
</dbReference>
<dbReference type="Pfam" id="PF00586">
    <property type="entry name" value="AIRS"/>
    <property type="match status" value="1"/>
</dbReference>
<feature type="binding site" evidence="1">
    <location>
        <begin position="117"/>
        <end position="118"/>
    </location>
    <ligand>
        <name>ATP</name>
        <dbReference type="ChEBI" id="CHEBI:30616"/>
    </ligand>
</feature>
<comment type="similarity">
    <text evidence="1">Belongs to the thiamine-monophosphate kinase family.</text>
</comment>
<feature type="binding site" evidence="1">
    <location>
        <position position="209"/>
    </location>
    <ligand>
        <name>Mg(2+)</name>
        <dbReference type="ChEBI" id="CHEBI:18420"/>
        <label>5</label>
    </ligand>
</feature>
<comment type="function">
    <text evidence="1">Catalyzes the ATP-dependent phosphorylation of thiamine-monophosphate (TMP) to form thiamine-pyrophosphate (TPP), the active form of vitamin B1.</text>
</comment>
<organism evidence="4">
    <name type="scientific">uncultured marine thaumarchaeote KM3_176_H06</name>
    <dbReference type="NCBI Taxonomy" id="1456057"/>
    <lineage>
        <taxon>Archaea</taxon>
        <taxon>Nitrososphaerota</taxon>
        <taxon>environmental samples</taxon>
    </lineage>
</organism>
<keyword evidence="1" id="KW-0547">Nucleotide-binding</keyword>
<dbReference type="InterPro" id="IPR036676">
    <property type="entry name" value="PurM-like_C_sf"/>
</dbReference>
<feature type="binding site" evidence="1">
    <location>
        <position position="42"/>
    </location>
    <ligand>
        <name>Mg(2+)</name>
        <dbReference type="ChEBI" id="CHEBI:18420"/>
        <label>2</label>
    </ligand>
</feature>
<dbReference type="PANTHER" id="PTHR30270">
    <property type="entry name" value="THIAMINE-MONOPHOSPHATE KINASE"/>
    <property type="match status" value="1"/>
</dbReference>
<feature type="binding site" evidence="1">
    <location>
        <position position="141"/>
    </location>
    <ligand>
        <name>ATP</name>
        <dbReference type="ChEBI" id="CHEBI:30616"/>
    </ligand>
</feature>
<dbReference type="PANTHER" id="PTHR30270:SF0">
    <property type="entry name" value="THIAMINE-MONOPHOSPHATE KINASE"/>
    <property type="match status" value="1"/>
</dbReference>
<feature type="binding site" evidence="1">
    <location>
        <position position="312"/>
    </location>
    <ligand>
        <name>substrate</name>
    </ligand>
</feature>
<evidence type="ECO:0000259" key="2">
    <source>
        <dbReference type="Pfam" id="PF00586"/>
    </source>
</evidence>
<evidence type="ECO:0000256" key="1">
    <source>
        <dbReference type="HAMAP-Rule" id="MF_02128"/>
    </source>
</evidence>
<comment type="caution">
    <text evidence="1">Lacks conserved residue(s) required for the propagation of feature annotation.</text>
</comment>
<dbReference type="PIRSF" id="PIRSF005303">
    <property type="entry name" value="Thiam_monoph_kin"/>
    <property type="match status" value="1"/>
</dbReference>
<keyword evidence="1 4" id="KW-0418">Kinase</keyword>
<feature type="binding site" evidence="1">
    <location>
        <position position="26"/>
    </location>
    <ligand>
        <name>Mg(2+)</name>
        <dbReference type="ChEBI" id="CHEBI:18420"/>
        <label>4</label>
    </ligand>
</feature>
<feature type="binding site" evidence="1">
    <location>
        <position position="118"/>
    </location>
    <ligand>
        <name>Mg(2+)</name>
        <dbReference type="ChEBI" id="CHEBI:18420"/>
        <label>1</label>
    </ligand>
</feature>
<keyword evidence="1" id="KW-0479">Metal-binding</keyword>
<dbReference type="InterPro" id="IPR006283">
    <property type="entry name" value="ThiL-like"/>
</dbReference>
<reference evidence="4" key="1">
    <citation type="journal article" date="2014" name="Genome Biol. Evol.">
        <title>Pangenome evidence for extensive interdomain horizontal transfer affecting lineage core and shell genes in uncultured planktonic thaumarchaeota and euryarchaeota.</title>
        <authorList>
            <person name="Deschamps P."/>
            <person name="Zivanovic Y."/>
            <person name="Moreira D."/>
            <person name="Rodriguez-Valera F."/>
            <person name="Lopez-Garcia P."/>
        </authorList>
    </citation>
    <scope>NUCLEOTIDE SEQUENCE</scope>
</reference>
<keyword evidence="1" id="KW-0784">Thiamine biosynthesis</keyword>
<dbReference type="SUPFAM" id="SSF55326">
    <property type="entry name" value="PurM N-terminal domain-like"/>
    <property type="match status" value="1"/>
</dbReference>
<gene>
    <name evidence="1 4" type="primary">thiL</name>
</gene>
<dbReference type="HAMAP" id="MF_02128">
    <property type="entry name" value="TMP_kinase"/>
    <property type="match status" value="1"/>
</dbReference>
<proteinExistence type="inferred from homology"/>
<protein>
    <recommendedName>
        <fullName evidence="1">Thiamine-monophosphate kinase</fullName>
        <shortName evidence="1">TMP kinase</shortName>
        <shortName evidence="1">Thiamine-phosphate kinase</shortName>
        <ecNumber evidence="1">2.7.4.16</ecNumber>
    </recommendedName>
</protein>
<dbReference type="EC" id="2.7.4.16" evidence="1"/>
<dbReference type="GO" id="GO:0009229">
    <property type="term" value="P:thiamine diphosphate biosynthetic process"/>
    <property type="evidence" value="ECO:0007669"/>
    <property type="project" value="UniProtKB-UniRule"/>
</dbReference>
<keyword evidence="1" id="KW-0067">ATP-binding</keyword>
<feature type="binding site" evidence="1">
    <location>
        <position position="70"/>
    </location>
    <ligand>
        <name>Mg(2+)</name>
        <dbReference type="ChEBI" id="CHEBI:18420"/>
        <label>2</label>
    </ligand>
</feature>
<keyword evidence="1 4" id="KW-0808">Transferase</keyword>
<sequence>MSRLNEKKIIEIFQNRLGNKSFVPEDVEFFKIGKKYHVLKVDTLVESTDVPPTIKLEDVARKSIVSCVSDFAAKGVKPVFGIVSLAIPKKYSKSKIESLARGFGKARKEFHLKILGGDTNEGKELVISFSLFGITEKIVRRKGAKINDIIITSGPFGYTSAGLNILLKNKKHSKKFESKAKRVVFNPRPRLEFGLKNKNYFSSSMDSSDGLSTTLNEMSDQSKKRFVINKLPTKRDVFDFANSNNLDVNDLVFNGGEEYEIVATVNPSNLKKIKKYAKKNRIKLYEIGYVMKGKGVFFQKNGKLISIKDKGWHHFQKS</sequence>
<dbReference type="InterPro" id="IPR036921">
    <property type="entry name" value="PurM-like_N_sf"/>
</dbReference>
<dbReference type="CDD" id="cd02194">
    <property type="entry name" value="ThiL"/>
    <property type="match status" value="1"/>
</dbReference>
<accession>A0A075GLN1</accession>
<feature type="binding site" evidence="1">
    <location>
        <position position="42"/>
    </location>
    <ligand>
        <name>Mg(2+)</name>
        <dbReference type="ChEBI" id="CHEBI:18420"/>
        <label>1</label>
    </ligand>
</feature>
<feature type="binding site" evidence="1">
    <location>
        <position position="26"/>
    </location>
    <ligand>
        <name>Mg(2+)</name>
        <dbReference type="ChEBI" id="CHEBI:18420"/>
        <label>3</label>
    </ligand>
</feature>
<dbReference type="SUPFAM" id="SSF56042">
    <property type="entry name" value="PurM C-terminal domain-like"/>
    <property type="match status" value="1"/>
</dbReference>
<feature type="binding site" evidence="1">
    <location>
        <position position="206"/>
    </location>
    <ligand>
        <name>Mg(2+)</name>
        <dbReference type="ChEBI" id="CHEBI:18420"/>
        <label>3</label>
    </ligand>
</feature>
<comment type="catalytic activity">
    <reaction evidence="1">
        <text>thiamine phosphate + ATP = thiamine diphosphate + ADP</text>
        <dbReference type="Rhea" id="RHEA:15913"/>
        <dbReference type="ChEBI" id="CHEBI:30616"/>
        <dbReference type="ChEBI" id="CHEBI:37575"/>
        <dbReference type="ChEBI" id="CHEBI:58937"/>
        <dbReference type="ChEBI" id="CHEBI:456216"/>
        <dbReference type="EC" id="2.7.4.16"/>
    </reaction>
</comment>
<evidence type="ECO:0000259" key="3">
    <source>
        <dbReference type="Pfam" id="PF02769"/>
    </source>
</evidence>
<dbReference type="GO" id="GO:0000287">
    <property type="term" value="F:magnesium ion binding"/>
    <property type="evidence" value="ECO:0007669"/>
    <property type="project" value="UniProtKB-UniRule"/>
</dbReference>
<feature type="domain" description="PurM-like C-terminal" evidence="3">
    <location>
        <begin position="200"/>
        <end position="298"/>
    </location>
</feature>
<dbReference type="GO" id="GO:0005524">
    <property type="term" value="F:ATP binding"/>
    <property type="evidence" value="ECO:0007669"/>
    <property type="project" value="UniProtKB-UniRule"/>
</dbReference>
<feature type="domain" description="PurM-like N-terminal" evidence="2">
    <location>
        <begin position="30"/>
        <end position="134"/>
    </location>
</feature>
<dbReference type="Pfam" id="PF02769">
    <property type="entry name" value="AIRS_C"/>
    <property type="match status" value="1"/>
</dbReference>
<keyword evidence="1" id="KW-0460">Magnesium</keyword>
<dbReference type="UniPathway" id="UPA00060">
    <property type="reaction ID" value="UER00142"/>
</dbReference>
<dbReference type="GO" id="GO:0009228">
    <property type="term" value="P:thiamine biosynthetic process"/>
    <property type="evidence" value="ECO:0007669"/>
    <property type="project" value="UniProtKB-KW"/>
</dbReference>
<dbReference type="Gene3D" id="3.30.1330.10">
    <property type="entry name" value="PurM-like, N-terminal domain"/>
    <property type="match status" value="1"/>
</dbReference>
<dbReference type="InterPro" id="IPR010918">
    <property type="entry name" value="PurM-like_C_dom"/>
</dbReference>
<dbReference type="EMBL" id="KF900719">
    <property type="protein sequence ID" value="AIF04814.1"/>
    <property type="molecule type" value="Genomic_DNA"/>
</dbReference>
<dbReference type="AlphaFoldDB" id="A0A075GLN1"/>
<dbReference type="GO" id="GO:0009030">
    <property type="term" value="F:thiamine-phosphate kinase activity"/>
    <property type="evidence" value="ECO:0007669"/>
    <property type="project" value="UniProtKB-UniRule"/>
</dbReference>
<feature type="binding site" evidence="1">
    <location>
        <position position="257"/>
    </location>
    <ligand>
        <name>substrate</name>
    </ligand>
</feature>
<dbReference type="InterPro" id="IPR016188">
    <property type="entry name" value="PurM-like_N"/>
</dbReference>
<feature type="binding site" evidence="1">
    <location>
        <position position="208"/>
    </location>
    <ligand>
        <name>ATP</name>
        <dbReference type="ChEBI" id="CHEBI:30616"/>
    </ligand>
</feature>
<comment type="pathway">
    <text evidence="1">Cofactor biosynthesis; thiamine diphosphate biosynthesis; thiamine diphosphate from thiamine phosphate: step 1/1.</text>
</comment>